<dbReference type="RefSeq" id="WP_345580368.1">
    <property type="nucleotide sequence ID" value="NZ_BAABDQ010000074.1"/>
</dbReference>
<reference evidence="4" key="1">
    <citation type="journal article" date="2019" name="Int. J. Syst. Evol. Microbiol.">
        <title>The Global Catalogue of Microorganisms (GCM) 10K type strain sequencing project: providing services to taxonomists for standard genome sequencing and annotation.</title>
        <authorList>
            <consortium name="The Broad Institute Genomics Platform"/>
            <consortium name="The Broad Institute Genome Sequencing Center for Infectious Disease"/>
            <person name="Wu L."/>
            <person name="Ma J."/>
        </authorList>
    </citation>
    <scope>NUCLEOTIDE SEQUENCE [LARGE SCALE GENOMIC DNA]</scope>
    <source>
        <strain evidence="4">JCM 17326</strain>
    </source>
</reference>
<dbReference type="Pfam" id="PF01078">
    <property type="entry name" value="Mg_chelatase"/>
    <property type="match status" value="1"/>
</dbReference>
<dbReference type="PANTHER" id="PTHR32039">
    <property type="entry name" value="MAGNESIUM-CHELATASE SUBUNIT CHLI"/>
    <property type="match status" value="1"/>
</dbReference>
<keyword evidence="4" id="KW-1185">Reference proteome</keyword>
<proteinExistence type="predicted"/>
<feature type="domain" description="Mg chelatase-related protein C-terminal" evidence="2">
    <location>
        <begin position="384"/>
        <end position="478"/>
    </location>
</feature>
<dbReference type="EMBL" id="BAABDQ010000074">
    <property type="protein sequence ID" value="GAA3624661.1"/>
    <property type="molecule type" value="Genomic_DNA"/>
</dbReference>
<evidence type="ECO:0000259" key="1">
    <source>
        <dbReference type="Pfam" id="PF01078"/>
    </source>
</evidence>
<dbReference type="Gene3D" id="3.40.50.300">
    <property type="entry name" value="P-loop containing nucleotide triphosphate hydrolases"/>
    <property type="match status" value="1"/>
</dbReference>
<dbReference type="Pfam" id="PF13541">
    <property type="entry name" value="ChlI"/>
    <property type="match status" value="1"/>
</dbReference>
<dbReference type="Gene3D" id="3.30.230.10">
    <property type="match status" value="1"/>
</dbReference>
<dbReference type="PANTHER" id="PTHR32039:SF7">
    <property type="entry name" value="COMPETENCE PROTEIN COMM"/>
    <property type="match status" value="1"/>
</dbReference>
<dbReference type="InterPro" id="IPR027417">
    <property type="entry name" value="P-loop_NTPase"/>
</dbReference>
<evidence type="ECO:0000313" key="4">
    <source>
        <dbReference type="Proteomes" id="UP001500630"/>
    </source>
</evidence>
<gene>
    <name evidence="3" type="ORF">GCM10022419_132820</name>
</gene>
<evidence type="ECO:0000313" key="3">
    <source>
        <dbReference type="EMBL" id="GAA3624661.1"/>
    </source>
</evidence>
<dbReference type="InterPro" id="IPR025158">
    <property type="entry name" value="Mg_chelat-rel_C"/>
</dbReference>
<dbReference type="InterPro" id="IPR014721">
    <property type="entry name" value="Ribsml_uS5_D2-typ_fold_subgr"/>
</dbReference>
<protein>
    <submittedName>
        <fullName evidence="3">YifB family Mg chelatase-like AAA ATPase</fullName>
    </submittedName>
</protein>
<dbReference type="SUPFAM" id="SSF52540">
    <property type="entry name" value="P-loop containing nucleoside triphosphate hydrolases"/>
    <property type="match status" value="1"/>
</dbReference>
<dbReference type="InterPro" id="IPR000523">
    <property type="entry name" value="Mg_chelatse_chII-like_cat_dom"/>
</dbReference>
<dbReference type="InterPro" id="IPR020568">
    <property type="entry name" value="Ribosomal_Su5_D2-typ_SF"/>
</dbReference>
<name>A0ABP7A489_9ACTN</name>
<comment type="caution">
    <text evidence="3">The sequence shown here is derived from an EMBL/GenBank/DDBJ whole genome shotgun (WGS) entry which is preliminary data.</text>
</comment>
<sequence length="485" mass="51661">MTFTATSSAIVIGLTGYVIRIEADLSPGLPGFHLVGLPDSTIAETRDRIRTAIVNSGWDWPQERITVTVLPADVPKYTSGLDLAIAVAILAADGKISPERVADTAFLGELGLDGTVRHVRGLSCAIASVVASGVRGVAIPAVDADQSTRCVTIPAASLADLVAHLNRDAPITGTTPRDEEASPPDLADLRGNHDARLAVEVSAAGGHHLLLVGDGPATMLAERLPGILPALDEATAAQVEKIYALTVTQRRSRRPPLCTPHYTNTVAAIFGCRVSGLVRPGAVSLAHAGVLFLDQAPEYPRSVLDGLCRPLETGEIIIADWDGIICLPASFQLLLATPPCPCATGTCRCRPVERRRYLNRLSSLGTRIDISAPIEPITWDAQPGESSRTVADRVAEARSRATHRLGGSPWKTNAQIPATELRTSYRLNPEALKPLEDQLCSGALTPRALARILRVTWTLADLRATDRPTGDDVREALRLWKGTPA</sequence>
<dbReference type="SUPFAM" id="SSF54211">
    <property type="entry name" value="Ribosomal protein S5 domain 2-like"/>
    <property type="match status" value="1"/>
</dbReference>
<organism evidence="3 4">
    <name type="scientific">Nonomuraea rosea</name>
    <dbReference type="NCBI Taxonomy" id="638574"/>
    <lineage>
        <taxon>Bacteria</taxon>
        <taxon>Bacillati</taxon>
        <taxon>Actinomycetota</taxon>
        <taxon>Actinomycetes</taxon>
        <taxon>Streptosporangiales</taxon>
        <taxon>Streptosporangiaceae</taxon>
        <taxon>Nonomuraea</taxon>
    </lineage>
</organism>
<dbReference type="Pfam" id="PF13335">
    <property type="entry name" value="Mg_chelatase_C"/>
    <property type="match status" value="1"/>
</dbReference>
<dbReference type="Proteomes" id="UP001500630">
    <property type="component" value="Unassembled WGS sequence"/>
</dbReference>
<evidence type="ECO:0000259" key="2">
    <source>
        <dbReference type="Pfam" id="PF13335"/>
    </source>
</evidence>
<accession>A0ABP7A489</accession>
<feature type="domain" description="Magnesium chelatase ChlI-like catalytic" evidence="1">
    <location>
        <begin position="185"/>
        <end position="377"/>
    </location>
</feature>
<dbReference type="InterPro" id="IPR045006">
    <property type="entry name" value="CHLI-like"/>
</dbReference>